<name>A0ABN2KCZ8_9MICC</name>
<dbReference type="RefSeq" id="WP_344120377.1">
    <property type="nucleotide sequence ID" value="NZ_BAAAOA010000011.1"/>
</dbReference>
<dbReference type="InterPro" id="IPR006015">
    <property type="entry name" value="Universal_stress_UspA"/>
</dbReference>
<dbReference type="SUPFAM" id="SSF52402">
    <property type="entry name" value="Adenine nucleotide alpha hydrolases-like"/>
    <property type="match status" value="1"/>
</dbReference>
<evidence type="ECO:0000313" key="5">
    <source>
        <dbReference type="EMBL" id="GAA1753126.1"/>
    </source>
</evidence>
<dbReference type="PRINTS" id="PR01438">
    <property type="entry name" value="UNVRSLSTRESS"/>
</dbReference>
<comment type="similarity">
    <text evidence="1">Belongs to the universal stress protein A family.</text>
</comment>
<dbReference type="InterPro" id="IPR014729">
    <property type="entry name" value="Rossmann-like_a/b/a_fold"/>
</dbReference>
<evidence type="ECO:0000256" key="1">
    <source>
        <dbReference type="ARBA" id="ARBA00008791"/>
    </source>
</evidence>
<dbReference type="PANTHER" id="PTHR46268">
    <property type="entry name" value="STRESS RESPONSE PROTEIN NHAX"/>
    <property type="match status" value="1"/>
</dbReference>
<gene>
    <name evidence="5" type="ORF">GCM10009767_10180</name>
</gene>
<accession>A0ABN2KCZ8</accession>
<dbReference type="Gene3D" id="3.40.50.620">
    <property type="entry name" value="HUPs"/>
    <property type="match status" value="1"/>
</dbReference>
<dbReference type="PANTHER" id="PTHR46268:SF27">
    <property type="entry name" value="UNIVERSAL STRESS PROTEIN RV2623"/>
    <property type="match status" value="1"/>
</dbReference>
<dbReference type="Pfam" id="PF00582">
    <property type="entry name" value="Usp"/>
    <property type="match status" value="1"/>
</dbReference>
<comment type="caution">
    <text evidence="5">The sequence shown here is derived from an EMBL/GenBank/DDBJ whole genome shotgun (WGS) entry which is preliminary data.</text>
</comment>
<evidence type="ECO:0000259" key="4">
    <source>
        <dbReference type="Pfam" id="PF00582"/>
    </source>
</evidence>
<evidence type="ECO:0000256" key="3">
    <source>
        <dbReference type="ARBA" id="ARBA00022840"/>
    </source>
</evidence>
<feature type="domain" description="UspA" evidence="4">
    <location>
        <begin position="8"/>
        <end position="142"/>
    </location>
</feature>
<protein>
    <recommendedName>
        <fullName evidence="4">UspA domain-containing protein</fullName>
    </recommendedName>
</protein>
<keyword evidence="2" id="KW-0547">Nucleotide-binding</keyword>
<dbReference type="EMBL" id="BAAAOA010000011">
    <property type="protein sequence ID" value="GAA1753126.1"/>
    <property type="molecule type" value="Genomic_DNA"/>
</dbReference>
<evidence type="ECO:0000256" key="2">
    <source>
        <dbReference type="ARBA" id="ARBA00022741"/>
    </source>
</evidence>
<evidence type="ECO:0000313" key="6">
    <source>
        <dbReference type="Proteomes" id="UP001501204"/>
    </source>
</evidence>
<dbReference type="InterPro" id="IPR006016">
    <property type="entry name" value="UspA"/>
</dbReference>
<organism evidence="5 6">
    <name type="scientific">Kocuria aegyptia</name>
    <dbReference type="NCBI Taxonomy" id="330943"/>
    <lineage>
        <taxon>Bacteria</taxon>
        <taxon>Bacillati</taxon>
        <taxon>Actinomycetota</taxon>
        <taxon>Actinomycetes</taxon>
        <taxon>Micrococcales</taxon>
        <taxon>Micrococcaceae</taxon>
        <taxon>Kocuria</taxon>
    </lineage>
</organism>
<dbReference type="Proteomes" id="UP001501204">
    <property type="component" value="Unassembled WGS sequence"/>
</dbReference>
<keyword evidence="3" id="KW-0067">ATP-binding</keyword>
<keyword evidence="6" id="KW-1185">Reference proteome</keyword>
<proteinExistence type="inferred from homology"/>
<sequence length="143" mass="15027">MSAPTTDQRILVGIDGSESSMEALRLAARLAEALDAPLEAIACAGDPTVLDAELLVDEEALRANHERILARTVAAVFGEDVPDRLTTTVTHGRPAGRLITESENAQLLVLGRRGRGGLLGSALGSVSHACISYAHCPVLVVRH</sequence>
<dbReference type="CDD" id="cd00293">
    <property type="entry name" value="USP-like"/>
    <property type="match status" value="1"/>
</dbReference>
<reference evidence="5 6" key="1">
    <citation type="journal article" date="2019" name="Int. J. Syst. Evol. Microbiol.">
        <title>The Global Catalogue of Microorganisms (GCM) 10K type strain sequencing project: providing services to taxonomists for standard genome sequencing and annotation.</title>
        <authorList>
            <consortium name="The Broad Institute Genomics Platform"/>
            <consortium name="The Broad Institute Genome Sequencing Center for Infectious Disease"/>
            <person name="Wu L."/>
            <person name="Ma J."/>
        </authorList>
    </citation>
    <scope>NUCLEOTIDE SEQUENCE [LARGE SCALE GENOMIC DNA]</scope>
    <source>
        <strain evidence="5 6">JCM 14735</strain>
    </source>
</reference>